<dbReference type="AlphaFoldDB" id="A0A5B9E7E0"/>
<dbReference type="InterPro" id="IPR049492">
    <property type="entry name" value="BD-FAE-like_dom"/>
</dbReference>
<dbReference type="KEGG" id="talb:FTW19_02980"/>
<name>A0A5B9E7E0_9BACT</name>
<dbReference type="GO" id="GO:0016787">
    <property type="term" value="F:hydrolase activity"/>
    <property type="evidence" value="ECO:0007669"/>
    <property type="project" value="UniProtKB-KW"/>
</dbReference>
<dbReference type="OrthoDB" id="112545at2"/>
<accession>A0A5B9E7E0</accession>
<evidence type="ECO:0000313" key="4">
    <source>
        <dbReference type="EMBL" id="QEE27065.1"/>
    </source>
</evidence>
<evidence type="ECO:0000259" key="3">
    <source>
        <dbReference type="Pfam" id="PF20434"/>
    </source>
</evidence>
<dbReference type="EMBL" id="CP042806">
    <property type="protein sequence ID" value="QEE27065.1"/>
    <property type="molecule type" value="Genomic_DNA"/>
</dbReference>
<feature type="domain" description="BD-FAE-like" evidence="3">
    <location>
        <begin position="65"/>
        <end position="173"/>
    </location>
</feature>
<keyword evidence="5" id="KW-1185">Reference proteome</keyword>
<organism evidence="4 5">
    <name type="scientific">Terriglobus albidus</name>
    <dbReference type="NCBI Taxonomy" id="1592106"/>
    <lineage>
        <taxon>Bacteria</taxon>
        <taxon>Pseudomonadati</taxon>
        <taxon>Acidobacteriota</taxon>
        <taxon>Terriglobia</taxon>
        <taxon>Terriglobales</taxon>
        <taxon>Acidobacteriaceae</taxon>
        <taxon>Terriglobus</taxon>
    </lineage>
</organism>
<gene>
    <name evidence="4" type="ORF">FTW19_02980</name>
</gene>
<feature type="chain" id="PRO_5023084305" evidence="2">
    <location>
        <begin position="27"/>
        <end position="301"/>
    </location>
</feature>
<evidence type="ECO:0000313" key="5">
    <source>
        <dbReference type="Proteomes" id="UP000321820"/>
    </source>
</evidence>
<dbReference type="SUPFAM" id="SSF53474">
    <property type="entry name" value="alpha/beta-Hydrolases"/>
    <property type="match status" value="1"/>
</dbReference>
<proteinExistence type="predicted"/>
<dbReference type="Gene3D" id="3.40.50.1820">
    <property type="entry name" value="alpha/beta hydrolase"/>
    <property type="match status" value="1"/>
</dbReference>
<keyword evidence="2" id="KW-0732">Signal</keyword>
<sequence length="301" mass="32773">MGIRRRCPVRSCIASVLLFVSFSAPVLPQQQDAPPIRLVRRGLDLPPGATFFRDMAYGQASSQIMDVYLPPNPRNAPIILMVHGGGWRIGDKTLSDVVVNKANHWLRRGYVFISADNRLLPSARPLEQAQDVAKALSVVQAKAASWGADPNRIVLMGHSAGAHLVDLLSTSPSLVAGQGAKSWLATVSLDTATLDLMETMQGPHYRLYDNAFGSDPAYWNQNSPMQQLTRTPMPMFLICSTIRPDHPCPQAERFAAKVKSLGGRAMVLPQNLSHMQVNANLGLPGAYTDAVDAFLQKLGLP</sequence>
<dbReference type="Pfam" id="PF20434">
    <property type="entry name" value="BD-FAE"/>
    <property type="match status" value="1"/>
</dbReference>
<dbReference type="InterPro" id="IPR050300">
    <property type="entry name" value="GDXG_lipolytic_enzyme"/>
</dbReference>
<evidence type="ECO:0000256" key="2">
    <source>
        <dbReference type="SAM" id="SignalP"/>
    </source>
</evidence>
<dbReference type="Proteomes" id="UP000321820">
    <property type="component" value="Chromosome"/>
</dbReference>
<keyword evidence="1 4" id="KW-0378">Hydrolase</keyword>
<dbReference type="PANTHER" id="PTHR48081:SF33">
    <property type="entry name" value="KYNURENINE FORMAMIDASE"/>
    <property type="match status" value="1"/>
</dbReference>
<dbReference type="InterPro" id="IPR029058">
    <property type="entry name" value="AB_hydrolase_fold"/>
</dbReference>
<reference evidence="4 5" key="1">
    <citation type="submission" date="2019-08" db="EMBL/GenBank/DDBJ databases">
        <title>Complete genome sequence of Terriglobus albidus strain ORNL.</title>
        <authorList>
            <person name="Podar M."/>
        </authorList>
    </citation>
    <scope>NUCLEOTIDE SEQUENCE [LARGE SCALE GENOMIC DNA]</scope>
    <source>
        <strain evidence="4 5">ORNL</strain>
    </source>
</reference>
<protein>
    <submittedName>
        <fullName evidence="4">Alpha/beta hydrolase</fullName>
    </submittedName>
</protein>
<dbReference type="PANTHER" id="PTHR48081">
    <property type="entry name" value="AB HYDROLASE SUPERFAMILY PROTEIN C4A8.06C"/>
    <property type="match status" value="1"/>
</dbReference>
<feature type="signal peptide" evidence="2">
    <location>
        <begin position="1"/>
        <end position="26"/>
    </location>
</feature>
<evidence type="ECO:0000256" key="1">
    <source>
        <dbReference type="ARBA" id="ARBA00022801"/>
    </source>
</evidence>